<dbReference type="Ensembl" id="ENSLLTT00000015273.1">
    <property type="protein sequence ID" value="ENSLLTP00000014691.1"/>
    <property type="gene ID" value="ENSLLTG00000011264.1"/>
</dbReference>
<protein>
    <submittedName>
        <fullName evidence="2">Uncharacterized protein</fullName>
    </submittedName>
</protein>
<sequence>HLLPPPIFPTTVLFESDPALVFLYCCSPLGQKPQNRHILRVVVLIYLEYIRGGCHINQHSLLHFKQITIIGLANVLYALVRSVILPEKKLHRIRLATLNAFLAM</sequence>
<feature type="transmembrane region" description="Helical" evidence="1">
    <location>
        <begin position="67"/>
        <end position="84"/>
    </location>
</feature>
<name>A0A8C5SAV4_LATLA</name>
<evidence type="ECO:0000313" key="2">
    <source>
        <dbReference type="Ensembl" id="ENSLLTP00000014691.1"/>
    </source>
</evidence>
<keyword evidence="1" id="KW-0812">Transmembrane</keyword>
<proteinExistence type="predicted"/>
<organism evidence="2 3">
    <name type="scientific">Laticauda laticaudata</name>
    <name type="common">Blue-ringed sea krait</name>
    <name type="synonym">Blue-lipped sea krait</name>
    <dbReference type="NCBI Taxonomy" id="8630"/>
    <lineage>
        <taxon>Eukaryota</taxon>
        <taxon>Metazoa</taxon>
        <taxon>Chordata</taxon>
        <taxon>Craniata</taxon>
        <taxon>Vertebrata</taxon>
        <taxon>Euteleostomi</taxon>
        <taxon>Lepidosauria</taxon>
        <taxon>Squamata</taxon>
        <taxon>Bifurcata</taxon>
        <taxon>Unidentata</taxon>
        <taxon>Episquamata</taxon>
        <taxon>Toxicofera</taxon>
        <taxon>Serpentes</taxon>
        <taxon>Colubroidea</taxon>
        <taxon>Elapidae</taxon>
        <taxon>Laticaudinae</taxon>
        <taxon>Laticauda</taxon>
    </lineage>
</organism>
<keyword evidence="3" id="KW-1185">Reference proteome</keyword>
<reference evidence="2" key="2">
    <citation type="submission" date="2025-09" db="UniProtKB">
        <authorList>
            <consortium name="Ensembl"/>
        </authorList>
    </citation>
    <scope>IDENTIFICATION</scope>
</reference>
<dbReference type="Proteomes" id="UP000694406">
    <property type="component" value="Unplaced"/>
</dbReference>
<accession>A0A8C5SAV4</accession>
<evidence type="ECO:0000256" key="1">
    <source>
        <dbReference type="SAM" id="Phobius"/>
    </source>
</evidence>
<keyword evidence="1" id="KW-1133">Transmembrane helix</keyword>
<reference evidence="2" key="1">
    <citation type="submission" date="2025-08" db="UniProtKB">
        <authorList>
            <consortium name="Ensembl"/>
        </authorList>
    </citation>
    <scope>IDENTIFICATION</scope>
</reference>
<keyword evidence="1" id="KW-0472">Membrane</keyword>
<dbReference type="AlphaFoldDB" id="A0A8C5SAV4"/>
<evidence type="ECO:0000313" key="3">
    <source>
        <dbReference type="Proteomes" id="UP000694406"/>
    </source>
</evidence>